<evidence type="ECO:0000259" key="1">
    <source>
        <dbReference type="SMART" id="SM01126"/>
    </source>
</evidence>
<feature type="domain" description="ISXO2-like transposase" evidence="1">
    <location>
        <begin position="140"/>
        <end position="296"/>
    </location>
</feature>
<dbReference type="EMBL" id="JASCXW010000083">
    <property type="protein sequence ID" value="MDI6453814.1"/>
    <property type="molecule type" value="Genomic_DNA"/>
</dbReference>
<evidence type="ECO:0000313" key="3">
    <source>
        <dbReference type="Proteomes" id="UP001431532"/>
    </source>
</evidence>
<organism evidence="2 3">
    <name type="scientific">Peloplasma aerotolerans</name>
    <dbReference type="NCBI Taxonomy" id="3044389"/>
    <lineage>
        <taxon>Bacteria</taxon>
        <taxon>Bacillati</taxon>
        <taxon>Mycoplasmatota</taxon>
        <taxon>Mollicutes</taxon>
        <taxon>Acholeplasmatales</taxon>
        <taxon>Acholeplasmataceae</taxon>
        <taxon>Peloplasma</taxon>
    </lineage>
</organism>
<keyword evidence="3" id="KW-1185">Reference proteome</keyword>
<dbReference type="SMART" id="SM01126">
    <property type="entry name" value="DDE_Tnp_IS1595"/>
    <property type="match status" value="1"/>
</dbReference>
<comment type="caution">
    <text evidence="2">The sequence shown here is derived from an EMBL/GenBank/DDBJ whole genome shotgun (WGS) entry which is preliminary data.</text>
</comment>
<dbReference type="Pfam" id="PF12762">
    <property type="entry name" value="DDE_Tnp_IS1595"/>
    <property type="match status" value="1"/>
</dbReference>
<name>A0AAW6UCZ6_9MOLU</name>
<sequence length="345" mass="39830">MNRTDHLYEVINTLCADDYNHLLSQMKLNHKVINEAADALHRIIFREKSSNEHLVKYGKSSSGCQRYLNKQTGKTESDTSSSIVKYTKKSYEQWSTFIKFMLYGLSLRAIALEVGISKTTAFSWRHKVIEAIKDYQEVISLSGEIQADETYFLLNMKGSWKKKSMPRKPKKKGGPGVYRGVSNEQVCVLVAIDENDQVLTKIVGQGNPLKENLQEALQGKVKQGSHFTTDSKSAYREIIKDLGCTLAQIPSGLYVKNEYSLSVINQYHSELKTWFKRFRGVSTKHLENYLMWFRFMKYLNYQMPSNHHAYESLKYAISNNVNIKIVDIHQKPFPVDIFKPYQHLS</sequence>
<gene>
    <name evidence="2" type="ORF">QJ521_09640</name>
</gene>
<dbReference type="RefSeq" id="WP_282840271.1">
    <property type="nucleotide sequence ID" value="NZ_JASCXW010000083.1"/>
</dbReference>
<reference evidence="2" key="1">
    <citation type="submission" date="2023-05" db="EMBL/GenBank/DDBJ databases">
        <title>Mariniplasma microaerophilum sp. nov., a novel anaerobic mollicute isolated from terrestrial mud volcano, Taman Peninsula, Russia.</title>
        <authorList>
            <person name="Khomyakova M.A."/>
            <person name="Merkel A.Y."/>
            <person name="Slobodkin A.I."/>
        </authorList>
    </citation>
    <scope>NUCLEOTIDE SEQUENCE</scope>
    <source>
        <strain evidence="2">M4Ah</strain>
    </source>
</reference>
<dbReference type="InterPro" id="IPR024445">
    <property type="entry name" value="Tnp_ISXO2-like"/>
</dbReference>
<dbReference type="NCBIfam" id="NF033547">
    <property type="entry name" value="transpos_IS1595"/>
    <property type="match status" value="1"/>
</dbReference>
<dbReference type="Proteomes" id="UP001431532">
    <property type="component" value="Unassembled WGS sequence"/>
</dbReference>
<dbReference type="AlphaFoldDB" id="A0AAW6UCZ6"/>
<protein>
    <submittedName>
        <fullName evidence="2">IS1595 family transposase</fullName>
    </submittedName>
</protein>
<accession>A0AAW6UCZ6</accession>
<proteinExistence type="predicted"/>
<evidence type="ECO:0000313" key="2">
    <source>
        <dbReference type="EMBL" id="MDI6453814.1"/>
    </source>
</evidence>